<name>A0A845GFR8_9BURK</name>
<proteinExistence type="predicted"/>
<reference evidence="1" key="1">
    <citation type="submission" date="2019-12" db="EMBL/GenBank/DDBJ databases">
        <title>Novel species isolated from a subtropical stream in China.</title>
        <authorList>
            <person name="Lu H."/>
        </authorList>
    </citation>
    <scope>NUCLEOTIDE SEQUENCE [LARGE SCALE GENOMIC DNA]</scope>
    <source>
        <strain evidence="1">FT81W</strain>
    </source>
</reference>
<sequence length="60" mass="6392">MIAQKALVIGFGRGLQDFSFGKNTLSACVLKLLDAAAIYRFSISALTIKALVTVQTSLCL</sequence>
<comment type="caution">
    <text evidence="1">The sequence shown here is derived from an EMBL/GenBank/DDBJ whole genome shotgun (WGS) entry which is preliminary data.</text>
</comment>
<gene>
    <name evidence="1" type="ORF">GTP90_02815</name>
</gene>
<organism evidence="1 2">
    <name type="scientific">Duganella vulcania</name>
    <dbReference type="NCBI Taxonomy" id="2692166"/>
    <lineage>
        <taxon>Bacteria</taxon>
        <taxon>Pseudomonadati</taxon>
        <taxon>Pseudomonadota</taxon>
        <taxon>Betaproteobacteria</taxon>
        <taxon>Burkholderiales</taxon>
        <taxon>Oxalobacteraceae</taxon>
        <taxon>Telluria group</taxon>
        <taxon>Duganella</taxon>
    </lineage>
</organism>
<evidence type="ECO:0000313" key="1">
    <source>
        <dbReference type="EMBL" id="MYM92791.1"/>
    </source>
</evidence>
<protein>
    <submittedName>
        <fullName evidence="1">Uncharacterized protein</fullName>
    </submittedName>
</protein>
<evidence type="ECO:0000313" key="2">
    <source>
        <dbReference type="Proteomes" id="UP000447355"/>
    </source>
</evidence>
<dbReference type="Proteomes" id="UP000447355">
    <property type="component" value="Unassembled WGS sequence"/>
</dbReference>
<accession>A0A845GFR8</accession>
<dbReference type="AlphaFoldDB" id="A0A845GFR8"/>
<dbReference type="EMBL" id="WWCX01000001">
    <property type="protein sequence ID" value="MYM92791.1"/>
    <property type="molecule type" value="Genomic_DNA"/>
</dbReference>
<dbReference type="RefSeq" id="WP_161082047.1">
    <property type="nucleotide sequence ID" value="NZ_WWCX01000001.1"/>
</dbReference>